<dbReference type="SMART" id="SM01140">
    <property type="entry name" value="Drf_GBD"/>
    <property type="match status" value="1"/>
</dbReference>
<feature type="compositionally biased region" description="Polar residues" evidence="1">
    <location>
        <begin position="297"/>
        <end position="321"/>
    </location>
</feature>
<dbReference type="InterPro" id="IPR016024">
    <property type="entry name" value="ARM-type_fold"/>
</dbReference>
<dbReference type="Gene3D" id="1.25.10.10">
    <property type="entry name" value="Leucine-rich Repeat Variant"/>
    <property type="match status" value="1"/>
</dbReference>
<name>A0A1X2IYA6_9FUNG</name>
<evidence type="ECO:0000259" key="2">
    <source>
        <dbReference type="SMART" id="SM01140"/>
    </source>
</evidence>
<feature type="region of interest" description="Disordered" evidence="1">
    <location>
        <begin position="798"/>
        <end position="860"/>
    </location>
</feature>
<feature type="region of interest" description="Disordered" evidence="1">
    <location>
        <begin position="748"/>
        <end position="784"/>
    </location>
</feature>
<dbReference type="EMBL" id="MCGE01000002">
    <property type="protein sequence ID" value="ORZ24297.1"/>
    <property type="molecule type" value="Genomic_DNA"/>
</dbReference>
<feature type="compositionally biased region" description="Low complexity" evidence="1">
    <location>
        <begin position="14"/>
        <end position="28"/>
    </location>
</feature>
<evidence type="ECO:0000313" key="4">
    <source>
        <dbReference type="Proteomes" id="UP000193560"/>
    </source>
</evidence>
<feature type="region of interest" description="Disordered" evidence="1">
    <location>
        <begin position="284"/>
        <end position="334"/>
    </location>
</feature>
<dbReference type="GO" id="GO:0031267">
    <property type="term" value="F:small GTPase binding"/>
    <property type="evidence" value="ECO:0007669"/>
    <property type="project" value="InterPro"/>
</dbReference>
<proteinExistence type="predicted"/>
<dbReference type="GO" id="GO:0003779">
    <property type="term" value="F:actin binding"/>
    <property type="evidence" value="ECO:0007669"/>
    <property type="project" value="InterPro"/>
</dbReference>
<evidence type="ECO:0000256" key="1">
    <source>
        <dbReference type="SAM" id="MobiDB-lite"/>
    </source>
</evidence>
<dbReference type="GO" id="GO:0030036">
    <property type="term" value="P:actin cytoskeleton organization"/>
    <property type="evidence" value="ECO:0007669"/>
    <property type="project" value="InterPro"/>
</dbReference>
<feature type="compositionally biased region" description="Low complexity" evidence="1">
    <location>
        <begin position="544"/>
        <end position="553"/>
    </location>
</feature>
<dbReference type="Pfam" id="PF06371">
    <property type="entry name" value="Drf_GBD"/>
    <property type="match status" value="1"/>
</dbReference>
<feature type="compositionally biased region" description="Polar residues" evidence="1">
    <location>
        <begin position="54"/>
        <end position="66"/>
    </location>
</feature>
<comment type="caution">
    <text evidence="3">The sequence shown here is derived from an EMBL/GenBank/DDBJ whole genome shotgun (WGS) entry which is preliminary data.</text>
</comment>
<feature type="compositionally biased region" description="Polar residues" evidence="1">
    <location>
        <begin position="768"/>
        <end position="780"/>
    </location>
</feature>
<feature type="compositionally biased region" description="Low complexity" evidence="1">
    <location>
        <begin position="136"/>
        <end position="176"/>
    </location>
</feature>
<dbReference type="InterPro" id="IPR011989">
    <property type="entry name" value="ARM-like"/>
</dbReference>
<feature type="compositionally biased region" description="Polar residues" evidence="1">
    <location>
        <begin position="850"/>
        <end position="860"/>
    </location>
</feature>
<dbReference type="AlphaFoldDB" id="A0A1X2IYA6"/>
<reference evidence="3 4" key="1">
    <citation type="submission" date="2016-07" db="EMBL/GenBank/DDBJ databases">
        <title>Pervasive Adenine N6-methylation of Active Genes in Fungi.</title>
        <authorList>
            <consortium name="DOE Joint Genome Institute"/>
            <person name="Mondo S.J."/>
            <person name="Dannebaum R.O."/>
            <person name="Kuo R.C."/>
            <person name="Labutti K."/>
            <person name="Haridas S."/>
            <person name="Kuo A."/>
            <person name="Salamov A."/>
            <person name="Ahrendt S.R."/>
            <person name="Lipzen A."/>
            <person name="Sullivan W."/>
            <person name="Andreopoulos W.B."/>
            <person name="Clum A."/>
            <person name="Lindquist E."/>
            <person name="Daum C."/>
            <person name="Ramamoorthy G.K."/>
            <person name="Gryganskyi A."/>
            <person name="Culley D."/>
            <person name="Magnuson J.K."/>
            <person name="James T.Y."/>
            <person name="O'Malley M.A."/>
            <person name="Stajich J.E."/>
            <person name="Spatafora J.W."/>
            <person name="Visel A."/>
            <person name="Grigoriev I.V."/>
        </authorList>
    </citation>
    <scope>NUCLEOTIDE SEQUENCE [LARGE SCALE GENOMIC DNA]</scope>
    <source>
        <strain evidence="3 4">NRRL 1336</strain>
    </source>
</reference>
<dbReference type="InterPro" id="IPR010473">
    <property type="entry name" value="GTPase-bd"/>
</dbReference>
<gene>
    <name evidence="3" type="ORF">BCR42DRAFT_446262</name>
</gene>
<feature type="compositionally biased region" description="Low complexity" evidence="1">
    <location>
        <begin position="90"/>
        <end position="101"/>
    </location>
</feature>
<feature type="compositionally biased region" description="Acidic residues" evidence="1">
    <location>
        <begin position="806"/>
        <end position="832"/>
    </location>
</feature>
<dbReference type="Proteomes" id="UP000193560">
    <property type="component" value="Unassembled WGS sequence"/>
</dbReference>
<protein>
    <recommendedName>
        <fullName evidence="2">Formin GTPase-binding domain-containing protein</fullName>
    </recommendedName>
</protein>
<keyword evidence="4" id="KW-1185">Reference proteome</keyword>
<feature type="compositionally biased region" description="Basic and acidic residues" evidence="1">
    <location>
        <begin position="758"/>
        <end position="767"/>
    </location>
</feature>
<sequence>MLQNSSRNMPYEASPSPSSSNQPQQQQPRLLNRMSEFLFQKRQGPLLHEEYSEPSHSAHSGIVTSSIGGGDGTSANYSAMDEDNGSRVDSMFSSIQSNQSSTWVNPNTPPPLRTVRLDGGIIHRPGGGPPSPPQRRAPSQSTANDHTSTTPTTATMSNSKATTAATATSPSTANTSDNVVSPSDEGFDQAFEKMANEYGLPDNVAKTLSLDAKRVLLQNSQANSQQQTNASNGFFLWRTWGIQKKQKHHMDVRHDQLFNPSTSSTQSSSSTTTATAAVAAITGNSALEKRSNKRGHNGNSINNTRKKAYSTSARGRSQHTSIIGFGQDHDTGKKSTQRYHRSLKKVLSPEYFIHLLKDCHVRELDESQVQDLRVCLRSVKASWTTQFLQLDGYNVLSDLFRQMNQAPKRSPNDDKILQHLAKCFKAIMTHEQAGITIVLTNPVGLEHIRDLLFGQVDQKQRALYSLSVITRAHLLNILCTLANLQTTQTDTVPYIHGYDVLRRLLLDRSSTTQPTMPLEDDDRSPTYPTHDDNHRSTGLPPSTPDDTNSSSSTAFPFRMTLKEDPQTIMKIILENDPFYTSGQPLKPRYTAWMRELQYTVEKEIEPITFLAQVLDYKFESAFRQLRITPPTHQQDATIAAKQPELDTINGEKDAQEEGTGSVMVDDGVVEYLIAHLRLINTVVSTQPTFHTAPYDDYGREKVRTEVMMSGFDKISKALQCCPHPTLYAFYFRYLQPLLQPLADITPKSNQQRHLSNPDAHESPEPQHRISSSVTTASCPPSNDDMVRWEDEVRQAGGSGIFFEQPPWEDDSFYDDDDSDAYEDYDSDDEDQMEAFNYNDSYEEGDDNDSLAISSVQDRWR</sequence>
<organism evidence="3 4">
    <name type="scientific">Absidia repens</name>
    <dbReference type="NCBI Taxonomy" id="90262"/>
    <lineage>
        <taxon>Eukaryota</taxon>
        <taxon>Fungi</taxon>
        <taxon>Fungi incertae sedis</taxon>
        <taxon>Mucoromycota</taxon>
        <taxon>Mucoromycotina</taxon>
        <taxon>Mucoromycetes</taxon>
        <taxon>Mucorales</taxon>
        <taxon>Cunninghamellaceae</taxon>
        <taxon>Absidia</taxon>
    </lineage>
</organism>
<evidence type="ECO:0000313" key="3">
    <source>
        <dbReference type="EMBL" id="ORZ24297.1"/>
    </source>
</evidence>
<dbReference type="OrthoDB" id="2155261at2759"/>
<feature type="domain" description="Formin GTPase-binding" evidence="2">
    <location>
        <begin position="179"/>
        <end position="471"/>
    </location>
</feature>
<feature type="region of interest" description="Disordered" evidence="1">
    <location>
        <begin position="1"/>
        <end position="185"/>
    </location>
</feature>
<accession>A0A1X2IYA6</accession>
<dbReference type="SUPFAM" id="SSF48371">
    <property type="entry name" value="ARM repeat"/>
    <property type="match status" value="1"/>
</dbReference>
<feature type="region of interest" description="Disordered" evidence="1">
    <location>
        <begin position="511"/>
        <end position="553"/>
    </location>
</feature>